<evidence type="ECO:0000313" key="2">
    <source>
        <dbReference type="EMBL" id="ANU35958.1"/>
    </source>
</evidence>
<dbReference type="EMBL" id="CP016414">
    <property type="protein sequence ID" value="ANU35958.1"/>
    <property type="molecule type" value="Genomic_DNA"/>
</dbReference>
<dbReference type="AlphaFoldDB" id="A0A1C7F8D2"/>
<dbReference type="InterPro" id="IPR010649">
    <property type="entry name" value="NapE_TorE"/>
</dbReference>
<proteinExistence type="predicted"/>
<accession>A0A1C7F8D2</accession>
<gene>
    <name evidence="2" type="ORF">VSVS05_00826</name>
</gene>
<sequence length="96" mass="10874">MIEPYKEYGLEFSIETVKQIVPFLGLTKNTKYTIGKCMSDVNKIEKGEKLSLEWKSFLFITVILFPILSVAFVGGYGFIVWALQVFFFGPPGVHGM</sequence>
<keyword evidence="1" id="KW-0812">Transmembrane</keyword>
<dbReference type="Proteomes" id="UP000092528">
    <property type="component" value="Chromosome 1"/>
</dbReference>
<protein>
    <submittedName>
        <fullName evidence="2">Protein NapE</fullName>
    </submittedName>
</protein>
<organism evidence="2 3">
    <name type="scientific">Vibrio scophthalmi</name>
    <dbReference type="NCBI Taxonomy" id="45658"/>
    <lineage>
        <taxon>Bacteria</taxon>
        <taxon>Pseudomonadati</taxon>
        <taxon>Pseudomonadota</taxon>
        <taxon>Gammaproteobacteria</taxon>
        <taxon>Vibrionales</taxon>
        <taxon>Vibrionaceae</taxon>
        <taxon>Vibrio</taxon>
    </lineage>
</organism>
<dbReference type="PATRIC" id="fig|45658.7.peg.791"/>
<evidence type="ECO:0000256" key="1">
    <source>
        <dbReference type="SAM" id="Phobius"/>
    </source>
</evidence>
<dbReference type="InterPro" id="IPR014316">
    <property type="entry name" value="TMAO_TorE"/>
</dbReference>
<dbReference type="Pfam" id="PF06796">
    <property type="entry name" value="NapE"/>
    <property type="match status" value="1"/>
</dbReference>
<name>A0A1C7F8D2_9VIBR</name>
<evidence type="ECO:0000313" key="3">
    <source>
        <dbReference type="Proteomes" id="UP000092528"/>
    </source>
</evidence>
<dbReference type="NCBIfam" id="TIGR02972">
    <property type="entry name" value="TMAO_torE"/>
    <property type="match status" value="1"/>
</dbReference>
<keyword evidence="3" id="KW-1185">Reference proteome</keyword>
<reference evidence="2 3" key="1">
    <citation type="submission" date="2016-07" db="EMBL/GenBank/DDBJ databases">
        <title>Genome sequencing of Vibrio scophthalmi strain VS-05, an isolated from Paralichthys olivaceus.</title>
        <authorList>
            <person name="Han H.-J."/>
        </authorList>
    </citation>
    <scope>NUCLEOTIDE SEQUENCE [LARGE SCALE GENOMIC DNA]</scope>
    <source>
        <strain evidence="2 3">VS-05</strain>
    </source>
</reference>
<dbReference type="STRING" id="45658.VSVS12_02156"/>
<keyword evidence="1" id="KW-0472">Membrane</keyword>
<feature type="transmembrane region" description="Helical" evidence="1">
    <location>
        <begin position="57"/>
        <end position="87"/>
    </location>
</feature>
<keyword evidence="1" id="KW-1133">Transmembrane helix</keyword>